<keyword evidence="6" id="KW-0472">Membrane</keyword>
<reference evidence="13 14" key="1">
    <citation type="submission" date="2019-01" db="EMBL/GenBank/DDBJ databases">
        <title>Complete genome sequencing of Aequorivita sp. H23M31.</title>
        <authorList>
            <person name="Bae J.-W."/>
        </authorList>
    </citation>
    <scope>NUCLEOTIDE SEQUENCE [LARGE SCALE GENOMIC DNA]</scope>
    <source>
        <strain evidence="13 14">H23M31</strain>
    </source>
</reference>
<dbReference type="AlphaFoldDB" id="A0A410G6D0"/>
<dbReference type="PANTHER" id="PTHR47529:SF1">
    <property type="entry name" value="PERIPLASMIC CHAPERONE PPID"/>
    <property type="match status" value="1"/>
</dbReference>
<dbReference type="Pfam" id="PF13616">
    <property type="entry name" value="Rotamase_3"/>
    <property type="match status" value="1"/>
</dbReference>
<keyword evidence="7" id="KW-0143">Chaperone</keyword>
<protein>
    <recommendedName>
        <fullName evidence="9">Periplasmic chaperone PpiD</fullName>
    </recommendedName>
    <alternativeName>
        <fullName evidence="10">Periplasmic folding chaperone</fullName>
    </alternativeName>
</protein>
<evidence type="ECO:0000256" key="10">
    <source>
        <dbReference type="ARBA" id="ARBA00042775"/>
    </source>
</evidence>
<evidence type="ECO:0000256" key="3">
    <source>
        <dbReference type="ARBA" id="ARBA00022519"/>
    </source>
</evidence>
<dbReference type="Pfam" id="PF13623">
    <property type="entry name" value="SurA_N_2"/>
    <property type="match status" value="1"/>
</dbReference>
<evidence type="ECO:0000256" key="11">
    <source>
        <dbReference type="PROSITE-ProRule" id="PRU00278"/>
    </source>
</evidence>
<dbReference type="PROSITE" id="PS50198">
    <property type="entry name" value="PPIC_PPIASE_2"/>
    <property type="match status" value="1"/>
</dbReference>
<dbReference type="RefSeq" id="WP_128251145.1">
    <property type="nucleotide sequence ID" value="NZ_CP034951.1"/>
</dbReference>
<keyword evidence="11 13" id="KW-0413">Isomerase</keyword>
<dbReference type="InterPro" id="IPR046357">
    <property type="entry name" value="PPIase_dom_sf"/>
</dbReference>
<dbReference type="Proteomes" id="UP000285517">
    <property type="component" value="Chromosome"/>
</dbReference>
<comment type="subcellular location">
    <subcellularLocation>
        <location evidence="1">Cell inner membrane</location>
        <topology evidence="1">Single-pass type II membrane protein</topology>
        <orientation evidence="1">Periplasmic side</orientation>
    </subcellularLocation>
</comment>
<dbReference type="InterPro" id="IPR052029">
    <property type="entry name" value="PpiD_chaperone"/>
</dbReference>
<keyword evidence="14" id="KW-1185">Reference proteome</keyword>
<evidence type="ECO:0000256" key="9">
    <source>
        <dbReference type="ARBA" id="ARBA00040743"/>
    </source>
</evidence>
<evidence type="ECO:0000256" key="1">
    <source>
        <dbReference type="ARBA" id="ARBA00004382"/>
    </source>
</evidence>
<dbReference type="InterPro" id="IPR023058">
    <property type="entry name" value="PPIase_PpiC_CS"/>
</dbReference>
<comment type="similarity">
    <text evidence="8">Belongs to the PpiD chaperone family.</text>
</comment>
<evidence type="ECO:0000313" key="14">
    <source>
        <dbReference type="Proteomes" id="UP000285517"/>
    </source>
</evidence>
<evidence type="ECO:0000256" key="8">
    <source>
        <dbReference type="ARBA" id="ARBA00038408"/>
    </source>
</evidence>
<dbReference type="SUPFAM" id="SSF109998">
    <property type="entry name" value="Triger factor/SurA peptide-binding domain-like"/>
    <property type="match status" value="1"/>
</dbReference>
<dbReference type="GO" id="GO:0003755">
    <property type="term" value="F:peptidyl-prolyl cis-trans isomerase activity"/>
    <property type="evidence" value="ECO:0007669"/>
    <property type="project" value="UniProtKB-KW"/>
</dbReference>
<proteinExistence type="inferred from homology"/>
<evidence type="ECO:0000256" key="7">
    <source>
        <dbReference type="ARBA" id="ARBA00023186"/>
    </source>
</evidence>
<evidence type="ECO:0000256" key="2">
    <source>
        <dbReference type="ARBA" id="ARBA00022475"/>
    </source>
</evidence>
<keyword evidence="11" id="KW-0697">Rotamase</keyword>
<evidence type="ECO:0000256" key="5">
    <source>
        <dbReference type="ARBA" id="ARBA00022989"/>
    </source>
</evidence>
<dbReference type="InterPro" id="IPR027304">
    <property type="entry name" value="Trigger_fact/SurA_dom_sf"/>
</dbReference>
<dbReference type="EMBL" id="CP034951">
    <property type="protein sequence ID" value="QAA82781.1"/>
    <property type="molecule type" value="Genomic_DNA"/>
</dbReference>
<dbReference type="KEGG" id="aev:EI546_14100"/>
<dbReference type="PANTHER" id="PTHR47529">
    <property type="entry name" value="PEPTIDYL-PROLYL CIS-TRANS ISOMERASE D"/>
    <property type="match status" value="1"/>
</dbReference>
<keyword evidence="3" id="KW-0997">Cell inner membrane</keyword>
<keyword evidence="2" id="KW-1003">Cell membrane</keyword>
<dbReference type="GO" id="GO:0005886">
    <property type="term" value="C:plasma membrane"/>
    <property type="evidence" value="ECO:0007669"/>
    <property type="project" value="UniProtKB-SubCell"/>
</dbReference>
<keyword evidence="4" id="KW-0812">Transmembrane</keyword>
<sequence length="704" mass="77820">MAILNSIRKRGIFLILIIALALFAFILSDVLTKGSRGPKGQDNIATINGTDIPRQSFMEEVEMTQRNYGPNATTGQVMNMVWEQELRRVILDEQIEKAGITVEKAQLDNALKSQLANNPTFLNDAGQVDEGKIQEYIASIKSSSPQMYQQWIKFEEGISQSVMQNTYFNLIKGGIRSTVAEGEQEYHFQNDNINFQYVVVPYSSIEDKDITVSDSEIEKYVSAHKNDYQTDAKADIQYVLFSETPSETDIEANKEEIAGFLNNRVEFNNQTKTNDTIPGFKNTADYEEFVNANSDVPYADEWLFKNELPVAIADDLMNAEKGDIYGPYKLDNTYNLTKVLDTKMMSDSADSKHILIRYAGTMRAPETITRTKDEANKLADSILTVVKKDKSKFADLAREFSDDGSKDNGGDLGTSTPGRMVAPFDAFIFDNPEGTIGLVETDFGYHIVEVGKKSAPKKAIKVATVVKNIEPSEKTLNDVFSQASKFEVAVNKGDFTEKAKEQNLEVKPVNKIGPMDAAIPGIENNRTIVNWAFNTDTKVGDTKRFSVSNGYVIAQLTRKNKKGLMSAADASATVKPILIKEKKAEKIRKSITGNSLDEIAKSQNVTVKTASGITMANPRIGSSSEPKVVGSAFGTKAGETTPLIDGNDGVYMLKVTAFNPAPKLDSYITQANKQSTQDASAAQSKVFEALKKKAEIEDYRANFY</sequence>
<evidence type="ECO:0000259" key="12">
    <source>
        <dbReference type="PROSITE" id="PS50198"/>
    </source>
</evidence>
<gene>
    <name evidence="13" type="ORF">EI546_14100</name>
</gene>
<dbReference type="InterPro" id="IPR000297">
    <property type="entry name" value="PPIase_PpiC"/>
</dbReference>
<dbReference type="OrthoDB" id="9812372at2"/>
<feature type="domain" description="PpiC" evidence="12">
    <location>
        <begin position="346"/>
        <end position="452"/>
    </location>
</feature>
<keyword evidence="5" id="KW-1133">Transmembrane helix</keyword>
<name>A0A410G6D0_9FLAO</name>
<evidence type="ECO:0000256" key="4">
    <source>
        <dbReference type="ARBA" id="ARBA00022692"/>
    </source>
</evidence>
<dbReference type="Gene3D" id="3.10.50.40">
    <property type="match status" value="1"/>
</dbReference>
<dbReference type="PROSITE" id="PS01096">
    <property type="entry name" value="PPIC_PPIASE_1"/>
    <property type="match status" value="1"/>
</dbReference>
<dbReference type="SUPFAM" id="SSF54534">
    <property type="entry name" value="FKBP-like"/>
    <property type="match status" value="1"/>
</dbReference>
<accession>A0A410G6D0</accession>
<evidence type="ECO:0000313" key="13">
    <source>
        <dbReference type="EMBL" id="QAA82781.1"/>
    </source>
</evidence>
<evidence type="ECO:0000256" key="6">
    <source>
        <dbReference type="ARBA" id="ARBA00023136"/>
    </source>
</evidence>
<organism evidence="13 14">
    <name type="scientific">Aequorivita ciconiae</name>
    <dbReference type="NCBI Taxonomy" id="2494375"/>
    <lineage>
        <taxon>Bacteria</taxon>
        <taxon>Pseudomonadati</taxon>
        <taxon>Bacteroidota</taxon>
        <taxon>Flavobacteriia</taxon>
        <taxon>Flavobacteriales</taxon>
        <taxon>Flavobacteriaceae</taxon>
        <taxon>Aequorivita</taxon>
    </lineage>
</organism>